<reference evidence="1" key="1">
    <citation type="submission" date="2022-10" db="EMBL/GenBank/DDBJ databases">
        <authorList>
            <person name="Chen Y."/>
            <person name="Dougan E. K."/>
            <person name="Chan C."/>
            <person name="Rhodes N."/>
            <person name="Thang M."/>
        </authorList>
    </citation>
    <scope>NUCLEOTIDE SEQUENCE</scope>
</reference>
<gene>
    <name evidence="1" type="ORF">C1SCF055_LOCUS8311</name>
</gene>
<reference evidence="2" key="2">
    <citation type="submission" date="2024-04" db="EMBL/GenBank/DDBJ databases">
        <authorList>
            <person name="Chen Y."/>
            <person name="Shah S."/>
            <person name="Dougan E. K."/>
            <person name="Thang M."/>
            <person name="Chan C."/>
        </authorList>
    </citation>
    <scope>NUCLEOTIDE SEQUENCE [LARGE SCALE GENOMIC DNA]</scope>
</reference>
<dbReference type="InterPro" id="IPR016193">
    <property type="entry name" value="Cytidine_deaminase-like"/>
</dbReference>
<evidence type="ECO:0000313" key="1">
    <source>
        <dbReference type="EMBL" id="CAI3980440.1"/>
    </source>
</evidence>
<dbReference type="InterPro" id="IPR016192">
    <property type="entry name" value="APOBEC/CMP_deaminase_Zn-bd"/>
</dbReference>
<dbReference type="OrthoDB" id="419265at2759"/>
<dbReference type="SUPFAM" id="SSF53927">
    <property type="entry name" value="Cytidine deaminase-like"/>
    <property type="match status" value="1"/>
</dbReference>
<evidence type="ECO:0000313" key="3">
    <source>
        <dbReference type="Proteomes" id="UP001152797"/>
    </source>
</evidence>
<dbReference type="EMBL" id="CAMXCT020000557">
    <property type="protein sequence ID" value="CAL1133815.1"/>
    <property type="molecule type" value="Genomic_DNA"/>
</dbReference>
<dbReference type="EMBL" id="CAMXCT010000557">
    <property type="protein sequence ID" value="CAI3980440.1"/>
    <property type="molecule type" value="Genomic_DNA"/>
</dbReference>
<comment type="caution">
    <text evidence="1">The sequence shown here is derived from an EMBL/GenBank/DDBJ whole genome shotgun (WGS) entry which is preliminary data.</text>
</comment>
<dbReference type="AlphaFoldDB" id="A0A9P1BXN3"/>
<dbReference type="Proteomes" id="UP001152797">
    <property type="component" value="Unassembled WGS sequence"/>
</dbReference>
<dbReference type="EMBL" id="CAMXCT030000557">
    <property type="protein sequence ID" value="CAL4767752.1"/>
    <property type="molecule type" value="Genomic_DNA"/>
</dbReference>
<keyword evidence="3" id="KW-1185">Reference proteome</keyword>
<proteinExistence type="predicted"/>
<dbReference type="PROSITE" id="PS00903">
    <property type="entry name" value="CYT_DCMP_DEAMINASES_1"/>
    <property type="match status" value="1"/>
</dbReference>
<dbReference type="GO" id="GO:0008270">
    <property type="term" value="F:zinc ion binding"/>
    <property type="evidence" value="ECO:0007669"/>
    <property type="project" value="InterPro"/>
</dbReference>
<dbReference type="GO" id="GO:0016787">
    <property type="term" value="F:hydrolase activity"/>
    <property type="evidence" value="ECO:0007669"/>
    <property type="project" value="InterPro"/>
</dbReference>
<sequence length="271" mass="30332">MTDVEKQADAIVHAVVAVELLHWHGKLGGTLENAFRKCVYSPALPRLQRLTNRKDSADDFKIDMKTGRKLSRPSRVHDAALEKQFTLGYAFTDVALRALCRSDNGIWLPLARYQARKELNLADVEPEEDPQAKDLVAFSQGIIRSGSEELVQVSTRSVGHGDAKQNIWILPVFVDHDRSSHAERQALLVLLEAAPIDSVSEGVKDGVTGQMRVYASHTPCISCLSSMCQFTRCFEGADIQVTYDTWKETRRWIGLDPPDEIPSEEDEAEEK</sequence>
<name>A0A9P1BXN3_9DINO</name>
<organism evidence="1">
    <name type="scientific">Cladocopium goreaui</name>
    <dbReference type="NCBI Taxonomy" id="2562237"/>
    <lineage>
        <taxon>Eukaryota</taxon>
        <taxon>Sar</taxon>
        <taxon>Alveolata</taxon>
        <taxon>Dinophyceae</taxon>
        <taxon>Suessiales</taxon>
        <taxon>Symbiodiniaceae</taxon>
        <taxon>Cladocopium</taxon>
    </lineage>
</organism>
<protein>
    <submittedName>
        <fullName evidence="1">Uncharacterized protein</fullName>
    </submittedName>
</protein>
<accession>A0A9P1BXN3</accession>
<evidence type="ECO:0000313" key="2">
    <source>
        <dbReference type="EMBL" id="CAL1133815.1"/>
    </source>
</evidence>